<evidence type="ECO:0000313" key="7">
    <source>
        <dbReference type="Proteomes" id="UP001267290"/>
    </source>
</evidence>
<dbReference type="PRINTS" id="PR00455">
    <property type="entry name" value="HTHTETR"/>
</dbReference>
<proteinExistence type="predicted"/>
<dbReference type="Pfam" id="PF00440">
    <property type="entry name" value="TetR_N"/>
    <property type="match status" value="1"/>
</dbReference>
<dbReference type="PANTHER" id="PTHR30055">
    <property type="entry name" value="HTH-TYPE TRANSCRIPTIONAL REGULATOR RUTR"/>
    <property type="match status" value="1"/>
</dbReference>
<dbReference type="InterPro" id="IPR001647">
    <property type="entry name" value="HTH_TetR"/>
</dbReference>
<reference evidence="6 7" key="1">
    <citation type="submission" date="2023-07" db="EMBL/GenBank/DDBJ databases">
        <title>Sorghum-associated microbial communities from plants grown in Nebraska, USA.</title>
        <authorList>
            <person name="Schachtman D."/>
        </authorList>
    </citation>
    <scope>NUCLEOTIDE SEQUENCE [LARGE SCALE GENOMIC DNA]</scope>
    <source>
        <strain evidence="6 7">CC258</strain>
    </source>
</reference>
<dbReference type="CDD" id="cd00093">
    <property type="entry name" value="HTH_XRE"/>
    <property type="match status" value="1"/>
</dbReference>
<dbReference type="InterPro" id="IPR036271">
    <property type="entry name" value="Tet_transcr_reg_TetR-rel_C_sf"/>
</dbReference>
<dbReference type="SUPFAM" id="SSF46689">
    <property type="entry name" value="Homeodomain-like"/>
    <property type="match status" value="1"/>
</dbReference>
<evidence type="ECO:0000256" key="2">
    <source>
        <dbReference type="ARBA" id="ARBA00023125"/>
    </source>
</evidence>
<dbReference type="PROSITE" id="PS50977">
    <property type="entry name" value="HTH_TETR_2"/>
    <property type="match status" value="1"/>
</dbReference>
<dbReference type="PANTHER" id="PTHR30055:SF148">
    <property type="entry name" value="TETR-FAMILY TRANSCRIPTIONAL REGULATOR"/>
    <property type="match status" value="1"/>
</dbReference>
<dbReference type="InterPro" id="IPR001387">
    <property type="entry name" value="Cro/C1-type_HTH"/>
</dbReference>
<dbReference type="Gene3D" id="1.10.357.10">
    <property type="entry name" value="Tetracycline Repressor, domain 2"/>
    <property type="match status" value="1"/>
</dbReference>
<keyword evidence="2 4" id="KW-0238">DNA-binding</keyword>
<name>A0ABU1P522_9BACL</name>
<dbReference type="RefSeq" id="WP_310502258.1">
    <property type="nucleotide sequence ID" value="NZ_JAVDSB010000020.1"/>
</dbReference>
<feature type="domain" description="HTH tetR-type" evidence="5">
    <location>
        <begin position="11"/>
        <end position="71"/>
    </location>
</feature>
<evidence type="ECO:0000313" key="6">
    <source>
        <dbReference type="EMBL" id="MDR6554850.1"/>
    </source>
</evidence>
<dbReference type="SUPFAM" id="SSF48498">
    <property type="entry name" value="Tetracyclin repressor-like, C-terminal domain"/>
    <property type="match status" value="1"/>
</dbReference>
<evidence type="ECO:0000256" key="1">
    <source>
        <dbReference type="ARBA" id="ARBA00023015"/>
    </source>
</evidence>
<sequence>MSSKRGRPRDPSTQKSILVASYELLLIYGFKGVTVEKIAERAGVSKATIYKWWPNKAAVVMDGFLDAATERLPVPDSGDVFEDVLTHTTNLCRFMVSQEGHMIAAIIGEGQVDPVLMEACRTRYILPRRAEALAILHKGIERGQLRQGIDLVICVDLIYGPLFYRLLVTGEPLQDTFVKQLVEAAFYGLQPR</sequence>
<gene>
    <name evidence="6" type="ORF">J2736_006081</name>
</gene>
<dbReference type="Gene3D" id="1.10.10.60">
    <property type="entry name" value="Homeodomain-like"/>
    <property type="match status" value="1"/>
</dbReference>
<keyword evidence="3" id="KW-0804">Transcription</keyword>
<keyword evidence="1" id="KW-0805">Transcription regulation</keyword>
<feature type="DNA-binding region" description="H-T-H motif" evidence="4">
    <location>
        <begin position="34"/>
        <end position="53"/>
    </location>
</feature>
<evidence type="ECO:0000256" key="3">
    <source>
        <dbReference type="ARBA" id="ARBA00023163"/>
    </source>
</evidence>
<accession>A0ABU1P522</accession>
<dbReference type="Proteomes" id="UP001267290">
    <property type="component" value="Unassembled WGS sequence"/>
</dbReference>
<dbReference type="EMBL" id="JAVDSB010000020">
    <property type="protein sequence ID" value="MDR6554850.1"/>
    <property type="molecule type" value="Genomic_DNA"/>
</dbReference>
<comment type="caution">
    <text evidence="6">The sequence shown here is derived from an EMBL/GenBank/DDBJ whole genome shotgun (WGS) entry which is preliminary data.</text>
</comment>
<dbReference type="InterPro" id="IPR011075">
    <property type="entry name" value="TetR_C"/>
</dbReference>
<organism evidence="6 7">
    <name type="scientific">Paenibacillus qinlingensis</name>
    <dbReference type="NCBI Taxonomy" id="1837343"/>
    <lineage>
        <taxon>Bacteria</taxon>
        <taxon>Bacillati</taxon>
        <taxon>Bacillota</taxon>
        <taxon>Bacilli</taxon>
        <taxon>Bacillales</taxon>
        <taxon>Paenibacillaceae</taxon>
        <taxon>Paenibacillus</taxon>
    </lineage>
</organism>
<dbReference type="InterPro" id="IPR050109">
    <property type="entry name" value="HTH-type_TetR-like_transc_reg"/>
</dbReference>
<evidence type="ECO:0000259" key="5">
    <source>
        <dbReference type="PROSITE" id="PS50977"/>
    </source>
</evidence>
<protein>
    <submittedName>
        <fullName evidence="6">AcrR family transcriptional regulator</fullName>
    </submittedName>
</protein>
<dbReference type="InterPro" id="IPR009057">
    <property type="entry name" value="Homeodomain-like_sf"/>
</dbReference>
<keyword evidence="7" id="KW-1185">Reference proteome</keyword>
<evidence type="ECO:0000256" key="4">
    <source>
        <dbReference type="PROSITE-ProRule" id="PRU00335"/>
    </source>
</evidence>
<dbReference type="Pfam" id="PF16859">
    <property type="entry name" value="TetR_C_11"/>
    <property type="match status" value="1"/>
</dbReference>